<dbReference type="AlphaFoldDB" id="A0AAD9IVJ9"/>
<proteinExistence type="predicted"/>
<reference evidence="1" key="1">
    <citation type="journal article" date="2023" name="Mol. Biol. Evol.">
        <title>Third-Generation Sequencing Reveals the Adaptive Role of the Epigenome in Three Deep-Sea Polychaetes.</title>
        <authorList>
            <person name="Perez M."/>
            <person name="Aroh O."/>
            <person name="Sun Y."/>
            <person name="Lan Y."/>
            <person name="Juniper S.K."/>
            <person name="Young C.R."/>
            <person name="Angers B."/>
            <person name="Qian P.Y."/>
        </authorList>
    </citation>
    <scope>NUCLEOTIDE SEQUENCE</scope>
    <source>
        <strain evidence="1">P08H-3</strain>
    </source>
</reference>
<accession>A0AAD9IVJ9</accession>
<organism evidence="1 2">
    <name type="scientific">Paralvinella palmiformis</name>
    <dbReference type="NCBI Taxonomy" id="53620"/>
    <lineage>
        <taxon>Eukaryota</taxon>
        <taxon>Metazoa</taxon>
        <taxon>Spiralia</taxon>
        <taxon>Lophotrochozoa</taxon>
        <taxon>Annelida</taxon>
        <taxon>Polychaeta</taxon>
        <taxon>Sedentaria</taxon>
        <taxon>Canalipalpata</taxon>
        <taxon>Terebellida</taxon>
        <taxon>Terebelliformia</taxon>
        <taxon>Alvinellidae</taxon>
        <taxon>Paralvinella</taxon>
    </lineage>
</organism>
<evidence type="ECO:0000313" key="1">
    <source>
        <dbReference type="EMBL" id="KAK2140855.1"/>
    </source>
</evidence>
<sequence>MAYNLSTRWNLPKNVTNLNKKLNSDPFIEKEAPLLSYQDPVNPDNWQTVVPDQIFVYMAHLDLWNFMQSIIHVLGTMGHVESAHLDSWNFVESIIHVLGAIRHTELTNPNRTRLFYTGDVEYVCRFNMASDNLSNSVVQIVTDYKEEPNNAMKLNSNFKTGLHLNFVPIPIVPDRCCLTFTIQAEITPHL</sequence>
<keyword evidence="2" id="KW-1185">Reference proteome</keyword>
<evidence type="ECO:0000313" key="2">
    <source>
        <dbReference type="Proteomes" id="UP001208570"/>
    </source>
</evidence>
<name>A0AAD9IVJ9_9ANNE</name>
<dbReference type="Proteomes" id="UP001208570">
    <property type="component" value="Unassembled WGS sequence"/>
</dbReference>
<dbReference type="EMBL" id="JAODUP010001226">
    <property type="protein sequence ID" value="KAK2140855.1"/>
    <property type="molecule type" value="Genomic_DNA"/>
</dbReference>
<comment type="caution">
    <text evidence="1">The sequence shown here is derived from an EMBL/GenBank/DDBJ whole genome shotgun (WGS) entry which is preliminary data.</text>
</comment>
<gene>
    <name evidence="1" type="ORF">LSH36_1226g00009</name>
</gene>
<protein>
    <submittedName>
        <fullName evidence="1">Uncharacterized protein</fullName>
    </submittedName>
</protein>